<keyword evidence="1" id="KW-0472">Membrane</keyword>
<feature type="transmembrane region" description="Helical" evidence="1">
    <location>
        <begin position="294"/>
        <end position="320"/>
    </location>
</feature>
<feature type="transmembrane region" description="Helical" evidence="1">
    <location>
        <begin position="71"/>
        <end position="89"/>
    </location>
</feature>
<feature type="transmembrane region" description="Helical" evidence="1">
    <location>
        <begin position="220"/>
        <end position="238"/>
    </location>
</feature>
<feature type="transmembrane region" description="Helical" evidence="1">
    <location>
        <begin position="6"/>
        <end position="39"/>
    </location>
</feature>
<dbReference type="eggNOG" id="ENOG502Z7UT">
    <property type="taxonomic scope" value="Bacteria"/>
</dbReference>
<organism evidence="2 3">
    <name type="scientific">Shewanella violacea (strain JCM 10179 / CIP 106290 / LMG 19151 / DSS12)</name>
    <dbReference type="NCBI Taxonomy" id="637905"/>
    <lineage>
        <taxon>Bacteria</taxon>
        <taxon>Pseudomonadati</taxon>
        <taxon>Pseudomonadota</taxon>
        <taxon>Gammaproteobacteria</taxon>
        <taxon>Alteromonadales</taxon>
        <taxon>Shewanellaceae</taxon>
        <taxon>Shewanella</taxon>
    </lineage>
</organism>
<gene>
    <name evidence="2" type="ordered locus">SVI_1167</name>
</gene>
<dbReference type="InterPro" id="IPR016926">
    <property type="entry name" value="UCP029594"/>
</dbReference>
<evidence type="ECO:0000256" key="1">
    <source>
        <dbReference type="SAM" id="Phobius"/>
    </source>
</evidence>
<dbReference type="EMBL" id="AP011177">
    <property type="protein sequence ID" value="BAJ01138.1"/>
    <property type="molecule type" value="Genomic_DNA"/>
</dbReference>
<dbReference type="InterPro" id="IPR022604">
    <property type="entry name" value="DUF2955"/>
</dbReference>
<dbReference type="STRING" id="637905.SVI_1167"/>
<feature type="transmembrane region" description="Helical" evidence="1">
    <location>
        <begin position="194"/>
        <end position="213"/>
    </location>
</feature>
<dbReference type="HOGENOM" id="CLU_069815_0_0_6"/>
<dbReference type="PIRSF" id="PIRSF029594">
    <property type="entry name" value="UCP029594"/>
    <property type="match status" value="1"/>
</dbReference>
<dbReference type="OrthoDB" id="6799126at2"/>
<feature type="transmembrane region" description="Helical" evidence="1">
    <location>
        <begin position="166"/>
        <end position="188"/>
    </location>
</feature>
<evidence type="ECO:0000313" key="3">
    <source>
        <dbReference type="Proteomes" id="UP000002350"/>
    </source>
</evidence>
<feature type="transmembrane region" description="Helical" evidence="1">
    <location>
        <begin position="270"/>
        <end position="288"/>
    </location>
</feature>
<evidence type="ECO:0000313" key="2">
    <source>
        <dbReference type="EMBL" id="BAJ01138.1"/>
    </source>
</evidence>
<sequence>MKPLRIWFACVLGVTISTLLGWSNAMFMALFPVFVLVNLNRWNTGLFVQFILSVLWVGIQVSLIIGFLQPYPVLMLIAVGIMLLFKCFAMRSKSTYLFGYIGLLIGSIFLNFGSYQAFDLENFIVGIWIATLMTVPICGLAFYCFPDPVVDKPTMSVQAQDRDPQAILEQTALGWLVAMAAFIVFQVANLNDSLSAQASILVILAPMTLVGSAMAAKIRIIGTVAGCMAGMAIQLVLYNMSDNPVLYILSYAIAAGIFCRWLAKDAVWAGIGFSAISALTIPLTKTLVPGQQDAFFAIIYRTSSILVAVVATSVMIWLAYKLIKAMPWLCSVSVPVLGQEPGQEAVSVLEQEKS</sequence>
<keyword evidence="1" id="KW-1133">Transmembrane helix</keyword>
<dbReference type="AlphaFoldDB" id="D4ZHI9"/>
<evidence type="ECO:0008006" key="4">
    <source>
        <dbReference type="Google" id="ProtNLM"/>
    </source>
</evidence>
<keyword evidence="1" id="KW-0812">Transmembrane</keyword>
<dbReference type="Proteomes" id="UP000002350">
    <property type="component" value="Chromosome"/>
</dbReference>
<dbReference type="KEGG" id="svo:SVI_1167"/>
<keyword evidence="3" id="KW-1185">Reference proteome</keyword>
<reference evidence="3" key="1">
    <citation type="journal article" date="2010" name="Mol. Biosyst.">
        <title>Complete genome sequence and comparative analysis of Shewanella violacea, a psychrophilic and piezophilic bacterium from deep sea floor sediments.</title>
        <authorList>
            <person name="Aono E."/>
            <person name="Baba T."/>
            <person name="Ara T."/>
            <person name="Nishi T."/>
            <person name="Nakamichi T."/>
            <person name="Inamoto E."/>
            <person name="Toyonaga H."/>
            <person name="Hasegawa M."/>
            <person name="Takai Y."/>
            <person name="Okumura Y."/>
            <person name="Baba M."/>
            <person name="Tomita M."/>
            <person name="Kato C."/>
            <person name="Oshima T."/>
            <person name="Nakasone K."/>
            <person name="Mori H."/>
        </authorList>
    </citation>
    <scope>NUCLEOTIDE SEQUENCE [LARGE SCALE GENOMIC DNA]</scope>
    <source>
        <strain evidence="3">JCM 10179 / CIP 106290 / LMG 19151 / DSS12</strain>
    </source>
</reference>
<protein>
    <recommendedName>
        <fullName evidence="4">DUF2955 domain-containing protein</fullName>
    </recommendedName>
</protein>
<dbReference type="Pfam" id="PF11168">
    <property type="entry name" value="DUF2955"/>
    <property type="match status" value="1"/>
</dbReference>
<proteinExistence type="predicted"/>
<feature type="transmembrane region" description="Helical" evidence="1">
    <location>
        <begin position="123"/>
        <end position="145"/>
    </location>
</feature>
<name>D4ZHI9_SHEVD</name>
<feature type="transmembrane region" description="Helical" evidence="1">
    <location>
        <begin position="46"/>
        <end position="65"/>
    </location>
</feature>
<dbReference type="RefSeq" id="WP_013050449.1">
    <property type="nucleotide sequence ID" value="NC_014012.1"/>
</dbReference>
<feature type="transmembrane region" description="Helical" evidence="1">
    <location>
        <begin position="244"/>
        <end position="263"/>
    </location>
</feature>
<accession>D4ZHI9</accession>
<feature type="transmembrane region" description="Helical" evidence="1">
    <location>
        <begin position="96"/>
        <end position="117"/>
    </location>
</feature>